<dbReference type="InterPro" id="IPR050078">
    <property type="entry name" value="Ribosomal_L11_MeTrfase_PrmA"/>
</dbReference>
<evidence type="ECO:0000313" key="3">
    <source>
        <dbReference type="EMBL" id="MBD3867621.1"/>
    </source>
</evidence>
<dbReference type="InterPro" id="IPR029063">
    <property type="entry name" value="SAM-dependent_MTases_sf"/>
</dbReference>
<evidence type="ECO:0000256" key="2">
    <source>
        <dbReference type="ARBA" id="ARBA00022679"/>
    </source>
</evidence>
<keyword evidence="3" id="KW-0687">Ribonucleoprotein</keyword>
<keyword evidence="2" id="KW-0808">Transferase</keyword>
<dbReference type="GO" id="GO:0008276">
    <property type="term" value="F:protein methyltransferase activity"/>
    <property type="evidence" value="ECO:0007669"/>
    <property type="project" value="TreeGrafter"/>
</dbReference>
<dbReference type="Gene3D" id="3.40.50.150">
    <property type="entry name" value="Vaccinia Virus protein VP39"/>
    <property type="match status" value="1"/>
</dbReference>
<dbReference type="GO" id="GO:0032259">
    <property type="term" value="P:methylation"/>
    <property type="evidence" value="ECO:0007669"/>
    <property type="project" value="UniProtKB-KW"/>
</dbReference>
<evidence type="ECO:0000313" key="4">
    <source>
        <dbReference type="Proteomes" id="UP000648239"/>
    </source>
</evidence>
<dbReference type="PANTHER" id="PTHR43648">
    <property type="entry name" value="ELECTRON TRANSFER FLAVOPROTEIN BETA SUBUNIT LYSINE METHYLTRANSFERASE"/>
    <property type="match status" value="1"/>
</dbReference>
<dbReference type="SUPFAM" id="SSF53335">
    <property type="entry name" value="S-adenosyl-L-methionine-dependent methyltransferases"/>
    <property type="match status" value="1"/>
</dbReference>
<organism evidence="3 4">
    <name type="scientific">Candidatus Polarisedimenticola svalbardensis</name>
    <dbReference type="NCBI Taxonomy" id="2886004"/>
    <lineage>
        <taxon>Bacteria</taxon>
        <taxon>Pseudomonadati</taxon>
        <taxon>Acidobacteriota</taxon>
        <taxon>Candidatus Polarisedimenticolia</taxon>
        <taxon>Candidatus Polarisedimenticolales</taxon>
        <taxon>Candidatus Polarisedimenticolaceae</taxon>
        <taxon>Candidatus Polarisedimenticola</taxon>
    </lineage>
</organism>
<keyword evidence="3" id="KW-0689">Ribosomal protein</keyword>
<dbReference type="Pfam" id="PF06325">
    <property type="entry name" value="PrmA"/>
    <property type="match status" value="1"/>
</dbReference>
<accession>A0A8J7C2F6</accession>
<dbReference type="AlphaFoldDB" id="A0A8J7C2F6"/>
<dbReference type="PANTHER" id="PTHR43648:SF1">
    <property type="entry name" value="ELECTRON TRANSFER FLAVOPROTEIN BETA SUBUNIT LYSINE METHYLTRANSFERASE"/>
    <property type="match status" value="1"/>
</dbReference>
<gene>
    <name evidence="3" type="ORF">IFK94_05805</name>
</gene>
<evidence type="ECO:0000256" key="1">
    <source>
        <dbReference type="ARBA" id="ARBA00022603"/>
    </source>
</evidence>
<dbReference type="EMBL" id="JACXWD010000013">
    <property type="protein sequence ID" value="MBD3867621.1"/>
    <property type="molecule type" value="Genomic_DNA"/>
</dbReference>
<dbReference type="Proteomes" id="UP000648239">
    <property type="component" value="Unassembled WGS sequence"/>
</dbReference>
<name>A0A8J7C2F6_9BACT</name>
<sequence length="301" mass="31454">MTVSGTSSTDMPGSPKEWKAVALRVPTRCEDDLVGMLSHLVLGIHVEPGDGGMSGVELYVESDREVAMVRQALAGAFSRLGIKGEGSGTVVRSVPDGRWVENYQESLRPFTAGDRFVIHPGDEPPDPSGSRIPIVLVPGRAFGTGEHETTRLCLSALERQVAPGSHWLDAGCGSGILSVAAAMLGAAQVTAVDIDPDSVDVCREVAAVNGVTDSVQVLEGSLDQVADSGFDGAVANIHAPFFLQQAAGLHRLLRTEGVLVCTGFLESDLPAIVSALETGGFAIRSSGRDGEWALIEAESLP</sequence>
<protein>
    <submittedName>
        <fullName evidence="3">50S ribosomal protein L11 methyltransferase</fullName>
    </submittedName>
</protein>
<keyword evidence="1 3" id="KW-0489">Methyltransferase</keyword>
<reference evidence="3 4" key="1">
    <citation type="submission" date="2020-08" db="EMBL/GenBank/DDBJ databases">
        <title>Acidobacteriota in marine sediments use diverse sulfur dissimilation pathways.</title>
        <authorList>
            <person name="Wasmund K."/>
        </authorList>
    </citation>
    <scope>NUCLEOTIDE SEQUENCE [LARGE SCALE GENOMIC DNA]</scope>
    <source>
        <strain evidence="3">MAG AM4</strain>
    </source>
</reference>
<proteinExistence type="predicted"/>
<dbReference type="GO" id="GO:0005840">
    <property type="term" value="C:ribosome"/>
    <property type="evidence" value="ECO:0007669"/>
    <property type="project" value="UniProtKB-KW"/>
</dbReference>
<dbReference type="CDD" id="cd02440">
    <property type="entry name" value="AdoMet_MTases"/>
    <property type="match status" value="1"/>
</dbReference>
<comment type="caution">
    <text evidence="3">The sequence shown here is derived from an EMBL/GenBank/DDBJ whole genome shotgun (WGS) entry which is preliminary data.</text>
</comment>